<sequence length="205" mass="23146">MDILAKLFGGTARVKIMRLFLLNPGGTFENKDIATKSKVHIAMVRKELALLGSIGFVKKRSFFKEVPVDGGKNKGVHKKRVMGWQLRDDFPLLVSVRNLMVNTEPLRRQEIANRIKRGGNIKLVIVSGFFVHNSDSSLDILIVGDNLKKSAIENAVAVIESEVGKELNYAFLNTSDFKYRLSVYDKFIRDILDYPHEKIVDKLGI</sequence>
<proteinExistence type="predicted"/>
<dbReference type="EMBL" id="MNVO01000058">
    <property type="protein sequence ID" value="OIO31700.1"/>
    <property type="molecule type" value="Genomic_DNA"/>
</dbReference>
<evidence type="ECO:0000313" key="1">
    <source>
        <dbReference type="EMBL" id="OIO31700.1"/>
    </source>
</evidence>
<comment type="caution">
    <text evidence="1">The sequence shown here is derived from an EMBL/GenBank/DDBJ whole genome shotgun (WGS) entry which is preliminary data.</text>
</comment>
<dbReference type="AlphaFoldDB" id="A0A1J4V3G6"/>
<protein>
    <recommendedName>
        <fullName evidence="3">Transcriptional regulator</fullName>
    </recommendedName>
</protein>
<dbReference type="STRING" id="1805282.AUJ44_04115"/>
<dbReference type="Proteomes" id="UP000183206">
    <property type="component" value="Unassembled WGS sequence"/>
</dbReference>
<evidence type="ECO:0000313" key="2">
    <source>
        <dbReference type="Proteomes" id="UP000183206"/>
    </source>
</evidence>
<name>A0A1J4V3G6_9BACT</name>
<accession>A0A1J4V3G6</accession>
<gene>
    <name evidence="1" type="ORF">AUJ44_04115</name>
</gene>
<organism evidence="1 2">
    <name type="scientific">Candidatus Nomurabacteria bacterium CG1_02_47_685</name>
    <dbReference type="NCBI Taxonomy" id="1805282"/>
    <lineage>
        <taxon>Bacteria</taxon>
        <taxon>Candidatus Nomuraibacteriota</taxon>
    </lineage>
</organism>
<reference evidence="1 2" key="1">
    <citation type="journal article" date="2016" name="Environ. Microbiol.">
        <title>Genomic resolution of a cold subsurface aquifer community provides metabolic insights for novel microbes adapted to high CO concentrations.</title>
        <authorList>
            <person name="Probst A.J."/>
            <person name="Castelle C.J."/>
            <person name="Singh A."/>
            <person name="Brown C.T."/>
            <person name="Anantharaman K."/>
            <person name="Sharon I."/>
            <person name="Hug L.A."/>
            <person name="Burstein D."/>
            <person name="Emerson J.B."/>
            <person name="Thomas B.C."/>
            <person name="Banfield J.F."/>
        </authorList>
    </citation>
    <scope>NUCLEOTIDE SEQUENCE [LARGE SCALE GENOMIC DNA]</scope>
    <source>
        <strain evidence="1">CG1_02_47_685</strain>
    </source>
</reference>
<evidence type="ECO:0008006" key="3">
    <source>
        <dbReference type="Google" id="ProtNLM"/>
    </source>
</evidence>